<evidence type="ECO:0000313" key="2">
    <source>
        <dbReference type="Proteomes" id="UP000004477"/>
    </source>
</evidence>
<evidence type="ECO:0000313" key="1">
    <source>
        <dbReference type="EMBL" id="EFB34531.1"/>
    </source>
</evidence>
<comment type="caution">
    <text evidence="1">The sequence shown here is derived from an EMBL/GenBank/DDBJ whole genome shotgun (WGS) entry which is preliminary data.</text>
</comment>
<protein>
    <submittedName>
        <fullName evidence="1">Uncharacterized protein</fullName>
    </submittedName>
</protein>
<dbReference type="EMBL" id="ACBX02000035">
    <property type="protein sequence ID" value="EFB34531.1"/>
    <property type="molecule type" value="Genomic_DNA"/>
</dbReference>
<sequence length="161" mass="17561">MLRIGEIDIRDDIDYSAVGLLGETFVLASVACFHVEDRDMQSLSANDAQAGVGVAKYENGIGFRCHHELVRGIDDIATGGAKVIAYGIHIYLRVCKLEVVEEYAIEVVVVVLTRMGENDIEVLACLVDDSCKADDFRTGAHDNEQLKFAVVLEVDIGIICS</sequence>
<gene>
    <name evidence="1" type="ORF">PREVCOP_05965</name>
</gene>
<dbReference type="Proteomes" id="UP000004477">
    <property type="component" value="Unassembled WGS sequence"/>
</dbReference>
<reference evidence="1" key="1">
    <citation type="submission" date="2009-11" db="EMBL/GenBank/DDBJ databases">
        <authorList>
            <person name="Weinstock G."/>
            <person name="Sodergren E."/>
            <person name="Clifton S."/>
            <person name="Fulton L."/>
            <person name="Fulton B."/>
            <person name="Courtney L."/>
            <person name="Fronick C."/>
            <person name="Harrison M."/>
            <person name="Strong C."/>
            <person name="Farmer C."/>
            <person name="Delahaunty K."/>
            <person name="Markovic C."/>
            <person name="Hall O."/>
            <person name="Minx P."/>
            <person name="Tomlinson C."/>
            <person name="Mitreva M."/>
            <person name="Nelson J."/>
            <person name="Hou S."/>
            <person name="Wollam A."/>
            <person name="Pepin K.H."/>
            <person name="Johnson M."/>
            <person name="Bhonagiri V."/>
            <person name="Nash W.E."/>
            <person name="Warren W."/>
            <person name="Chinwalla A."/>
            <person name="Mardis E.R."/>
            <person name="Wilson R.K."/>
        </authorList>
    </citation>
    <scope>NUCLEOTIDE SEQUENCE [LARGE SCALE GENOMIC DNA]</scope>
    <source>
        <strain evidence="1">DSM 18205</strain>
    </source>
</reference>
<accession>D1PFF8</accession>
<keyword evidence="2" id="KW-1185">Reference proteome</keyword>
<proteinExistence type="predicted"/>
<dbReference type="STRING" id="537011.PREVCOP_05965"/>
<dbReference type="AlphaFoldDB" id="D1PFF8"/>
<name>D1PFF8_9BACT</name>
<organism evidence="1 2">
    <name type="scientific">Segatella copri DSM 18205</name>
    <dbReference type="NCBI Taxonomy" id="537011"/>
    <lineage>
        <taxon>Bacteria</taxon>
        <taxon>Pseudomonadati</taxon>
        <taxon>Bacteroidota</taxon>
        <taxon>Bacteroidia</taxon>
        <taxon>Bacteroidales</taxon>
        <taxon>Prevotellaceae</taxon>
        <taxon>Segatella</taxon>
    </lineage>
</organism>
<dbReference type="HOGENOM" id="CLU_1642200_0_0_10"/>
<dbReference type="PaxDb" id="537011-PREVCOP_05965"/>